<organism evidence="2 3">
    <name type="scientific">Candidatus Wildermuthbacteria bacterium RIFCSPLOWO2_02_FULL_47_9c</name>
    <dbReference type="NCBI Taxonomy" id="1802466"/>
    <lineage>
        <taxon>Bacteria</taxon>
        <taxon>Candidatus Wildermuthiibacteriota</taxon>
    </lineage>
</organism>
<gene>
    <name evidence="2" type="ORF">A3J30_01475</name>
</gene>
<name>A0A1G2RTE5_9BACT</name>
<dbReference type="PANTHER" id="PTHR34504:SF2">
    <property type="entry name" value="UPF0150 PROTEIN SSL0259"/>
    <property type="match status" value="1"/>
</dbReference>
<dbReference type="InterPro" id="IPR031807">
    <property type="entry name" value="HicB-like"/>
</dbReference>
<sequence>MAQKKEFKVIIEQDEDGYFVASVPALPGCHTQAKNLPELRKRVREAISLCLEVAKTDAQYRKQIKDFSYEPSFVGLESVQLT</sequence>
<dbReference type="Gene3D" id="3.30.160.250">
    <property type="match status" value="1"/>
</dbReference>
<dbReference type="EMBL" id="MHUL01000040">
    <property type="protein sequence ID" value="OHA76124.1"/>
    <property type="molecule type" value="Genomic_DNA"/>
</dbReference>
<evidence type="ECO:0000259" key="1">
    <source>
        <dbReference type="Pfam" id="PF15919"/>
    </source>
</evidence>
<dbReference type="PANTHER" id="PTHR34504">
    <property type="entry name" value="ANTITOXIN HICB"/>
    <property type="match status" value="1"/>
</dbReference>
<dbReference type="InterPro" id="IPR051404">
    <property type="entry name" value="TA_system_antitoxin"/>
</dbReference>
<accession>A0A1G2RTE5</accession>
<evidence type="ECO:0000313" key="2">
    <source>
        <dbReference type="EMBL" id="OHA76124.1"/>
    </source>
</evidence>
<evidence type="ECO:0000313" key="3">
    <source>
        <dbReference type="Proteomes" id="UP000178222"/>
    </source>
</evidence>
<dbReference type="Pfam" id="PF15919">
    <property type="entry name" value="HicB_lk_antitox"/>
    <property type="match status" value="1"/>
</dbReference>
<comment type="caution">
    <text evidence="2">The sequence shown here is derived from an EMBL/GenBank/DDBJ whole genome shotgun (WGS) entry which is preliminary data.</text>
</comment>
<feature type="domain" description="HicB-like antitoxin of toxin-antitoxin system" evidence="1">
    <location>
        <begin position="7"/>
        <end position="73"/>
    </location>
</feature>
<dbReference type="AlphaFoldDB" id="A0A1G2RTE5"/>
<protein>
    <recommendedName>
        <fullName evidence="1">HicB-like antitoxin of toxin-antitoxin system domain-containing protein</fullName>
    </recommendedName>
</protein>
<dbReference type="InterPro" id="IPR035069">
    <property type="entry name" value="TTHA1013/TTHA0281-like"/>
</dbReference>
<dbReference type="Proteomes" id="UP000178222">
    <property type="component" value="Unassembled WGS sequence"/>
</dbReference>
<dbReference type="SUPFAM" id="SSF143100">
    <property type="entry name" value="TTHA1013/TTHA0281-like"/>
    <property type="match status" value="1"/>
</dbReference>
<reference evidence="2 3" key="1">
    <citation type="journal article" date="2016" name="Nat. Commun.">
        <title>Thousands of microbial genomes shed light on interconnected biogeochemical processes in an aquifer system.</title>
        <authorList>
            <person name="Anantharaman K."/>
            <person name="Brown C.T."/>
            <person name="Hug L.A."/>
            <person name="Sharon I."/>
            <person name="Castelle C.J."/>
            <person name="Probst A.J."/>
            <person name="Thomas B.C."/>
            <person name="Singh A."/>
            <person name="Wilkins M.J."/>
            <person name="Karaoz U."/>
            <person name="Brodie E.L."/>
            <person name="Williams K.H."/>
            <person name="Hubbard S.S."/>
            <person name="Banfield J.F."/>
        </authorList>
    </citation>
    <scope>NUCLEOTIDE SEQUENCE [LARGE SCALE GENOMIC DNA]</scope>
</reference>
<proteinExistence type="predicted"/>